<sequence>MVPIDGIWLLFVSLAAVAGVLALLAWAAARARRRGISGSMMGVFDQMWHPAAAESHLELQLETERKKPLPSPDDL</sequence>
<dbReference type="RefSeq" id="WP_238157987.1">
    <property type="nucleotide sequence ID" value="NZ_SOCE01000001.1"/>
</dbReference>
<organism evidence="2 3">
    <name type="scientific">Kribbella voronezhensis</name>
    <dbReference type="NCBI Taxonomy" id="2512212"/>
    <lineage>
        <taxon>Bacteria</taxon>
        <taxon>Bacillati</taxon>
        <taxon>Actinomycetota</taxon>
        <taxon>Actinomycetes</taxon>
        <taxon>Propionibacteriales</taxon>
        <taxon>Kribbellaceae</taxon>
        <taxon>Kribbella</taxon>
    </lineage>
</organism>
<evidence type="ECO:0000313" key="3">
    <source>
        <dbReference type="Proteomes" id="UP000295151"/>
    </source>
</evidence>
<keyword evidence="1" id="KW-1133">Transmembrane helix</keyword>
<protein>
    <submittedName>
        <fullName evidence="2">Uncharacterized protein</fullName>
    </submittedName>
</protein>
<keyword evidence="1" id="KW-0472">Membrane</keyword>
<proteinExistence type="predicted"/>
<evidence type="ECO:0000256" key="1">
    <source>
        <dbReference type="SAM" id="Phobius"/>
    </source>
</evidence>
<accession>A0A4R7T7F2</accession>
<reference evidence="2 3" key="1">
    <citation type="submission" date="2019-03" db="EMBL/GenBank/DDBJ databases">
        <title>Genomic Encyclopedia of Type Strains, Phase III (KMG-III): the genomes of soil and plant-associated and newly described type strains.</title>
        <authorList>
            <person name="Whitman W."/>
        </authorList>
    </citation>
    <scope>NUCLEOTIDE SEQUENCE [LARGE SCALE GENOMIC DNA]</scope>
    <source>
        <strain evidence="2 3">VKM Ac-2575</strain>
    </source>
</reference>
<keyword evidence="1" id="KW-0812">Transmembrane</keyword>
<gene>
    <name evidence="2" type="ORF">EV138_1343</name>
</gene>
<feature type="transmembrane region" description="Helical" evidence="1">
    <location>
        <begin position="6"/>
        <end position="29"/>
    </location>
</feature>
<comment type="caution">
    <text evidence="2">The sequence shown here is derived from an EMBL/GenBank/DDBJ whole genome shotgun (WGS) entry which is preliminary data.</text>
</comment>
<dbReference type="EMBL" id="SOCE01000001">
    <property type="protein sequence ID" value="TDU87814.1"/>
    <property type="molecule type" value="Genomic_DNA"/>
</dbReference>
<keyword evidence="3" id="KW-1185">Reference proteome</keyword>
<evidence type="ECO:0000313" key="2">
    <source>
        <dbReference type="EMBL" id="TDU87814.1"/>
    </source>
</evidence>
<name>A0A4R7T7F2_9ACTN</name>
<dbReference type="Proteomes" id="UP000295151">
    <property type="component" value="Unassembled WGS sequence"/>
</dbReference>
<dbReference type="AlphaFoldDB" id="A0A4R7T7F2"/>